<gene>
    <name evidence="2" type="ORF">HSR122_0526</name>
</gene>
<dbReference type="KEGG" id="hds:HSR122_0526"/>
<dbReference type="AlphaFoldDB" id="A0A897N9Y4"/>
<evidence type="ECO:0000313" key="3">
    <source>
        <dbReference type="Proteomes" id="UP000662973"/>
    </source>
</evidence>
<name>A0A897N9Y4_9EURY</name>
<keyword evidence="3" id="KW-1185">Reference proteome</keyword>
<reference evidence="2 3" key="1">
    <citation type="submission" date="2020-11" db="EMBL/GenBank/DDBJ databases">
        <title>Carbohydrate-dependent, anaerobic sulfur respiration: A novel catabolism in halophilic archaea.</title>
        <authorList>
            <person name="Sorokin D.Y."/>
            <person name="Messina E."/>
            <person name="Smedile F."/>
            <person name="La Cono V."/>
            <person name="Hallsworth J.E."/>
            <person name="Yakimov M.M."/>
        </authorList>
    </citation>
    <scope>NUCLEOTIDE SEQUENCE [LARGE SCALE GENOMIC DNA]</scope>
    <source>
        <strain evidence="2 3">HSR12-2</strain>
    </source>
</reference>
<organism evidence="2 3">
    <name type="scientific">Halapricum desulfuricans</name>
    <dbReference type="NCBI Taxonomy" id="2841257"/>
    <lineage>
        <taxon>Archaea</taxon>
        <taxon>Methanobacteriati</taxon>
        <taxon>Methanobacteriota</taxon>
        <taxon>Stenosarchaea group</taxon>
        <taxon>Halobacteria</taxon>
        <taxon>Halobacteriales</taxon>
        <taxon>Haloarculaceae</taxon>
        <taxon>Halapricum</taxon>
    </lineage>
</organism>
<dbReference type="Proteomes" id="UP000662973">
    <property type="component" value="Chromosome"/>
</dbReference>
<feature type="compositionally biased region" description="Basic and acidic residues" evidence="1">
    <location>
        <begin position="45"/>
        <end position="69"/>
    </location>
</feature>
<evidence type="ECO:0000256" key="1">
    <source>
        <dbReference type="SAM" id="MobiDB-lite"/>
    </source>
</evidence>
<evidence type="ECO:0000313" key="2">
    <source>
        <dbReference type="EMBL" id="QSG07933.1"/>
    </source>
</evidence>
<accession>A0A897N9Y4</accession>
<protein>
    <submittedName>
        <fullName evidence="2">Uncharacterized protein</fullName>
    </submittedName>
</protein>
<dbReference type="EMBL" id="CP064788">
    <property type="protein sequence ID" value="QSG07933.1"/>
    <property type="molecule type" value="Genomic_DNA"/>
</dbReference>
<proteinExistence type="predicted"/>
<feature type="region of interest" description="Disordered" evidence="1">
    <location>
        <begin position="36"/>
        <end position="69"/>
    </location>
</feature>
<sequence length="69" mass="7674">MLHVAAVVGDANSPLRSLRQAMLDEKTRCDNDAILIQRENPALPAKDERSDAQSEPRTEQGGSESRKLW</sequence>